<dbReference type="InterPro" id="IPR001268">
    <property type="entry name" value="NADH_UbQ_OxRdtase_30kDa_su"/>
</dbReference>
<evidence type="ECO:0000256" key="15">
    <source>
        <dbReference type="ARBA" id="ARBA00023128"/>
    </source>
</evidence>
<evidence type="ECO:0000256" key="11">
    <source>
        <dbReference type="ARBA" id="ARBA00022982"/>
    </source>
</evidence>
<keyword evidence="13" id="KW-0520">NAD</keyword>
<dbReference type="GO" id="GO:0005743">
    <property type="term" value="C:mitochondrial inner membrane"/>
    <property type="evidence" value="ECO:0007669"/>
    <property type="project" value="UniProtKB-SubCell"/>
</dbReference>
<evidence type="ECO:0000256" key="7">
    <source>
        <dbReference type="ARBA" id="ARBA00022660"/>
    </source>
</evidence>
<name>A0A3G4YLD3_EUCGR</name>
<evidence type="ECO:0000256" key="18">
    <source>
        <dbReference type="ARBA" id="ARBA00049551"/>
    </source>
</evidence>
<dbReference type="Gene3D" id="3.30.460.80">
    <property type="entry name" value="NADH:ubiquinone oxidoreductase, 30kDa subunit"/>
    <property type="match status" value="1"/>
</dbReference>
<evidence type="ECO:0000256" key="17">
    <source>
        <dbReference type="ARBA" id="ARBA00029493"/>
    </source>
</evidence>
<dbReference type="RefSeq" id="YP_009543625.1">
    <property type="nucleotide sequence ID" value="NC_040010.1"/>
</dbReference>
<organism evidence="21">
    <name type="scientific">Eucalyptus grandis</name>
    <name type="common">Flooded gum</name>
    <dbReference type="NCBI Taxonomy" id="71139"/>
    <lineage>
        <taxon>Eukaryota</taxon>
        <taxon>Viridiplantae</taxon>
        <taxon>Streptophyta</taxon>
        <taxon>Embryophyta</taxon>
        <taxon>Tracheophyta</taxon>
        <taxon>Spermatophyta</taxon>
        <taxon>Magnoliopsida</taxon>
        <taxon>eudicotyledons</taxon>
        <taxon>Gunneridae</taxon>
        <taxon>Pentapetalae</taxon>
        <taxon>rosids</taxon>
        <taxon>malvids</taxon>
        <taxon>Myrtales</taxon>
        <taxon>Myrtaceae</taxon>
        <taxon>Myrtoideae</taxon>
        <taxon>Eucalypteae</taxon>
        <taxon>Eucalyptus</taxon>
    </lineage>
</organism>
<evidence type="ECO:0000256" key="1">
    <source>
        <dbReference type="ARBA" id="ARBA00003257"/>
    </source>
</evidence>
<keyword evidence="15 21" id="KW-0496">Mitochondrion</keyword>
<keyword evidence="7" id="KW-0679">Respiratory chain</keyword>
<evidence type="ECO:0000256" key="12">
    <source>
        <dbReference type="ARBA" id="ARBA00023002"/>
    </source>
</evidence>
<keyword evidence="10" id="KW-1278">Translocase</keyword>
<dbReference type="GeneID" id="38466581"/>
<sequence length="196" mass="22974">MDNKFIFKYSWETLPKKWLKKMERSEHGNRSDTNTDYPFQLLCFLKLHTYTRVQVSIDICGVDHPSRKRRFEVVYNLLSTRYNSRIRVQTSADEVTRISPVVSLFPSAGRWEREVSDRIAKWKDLYKLDLSSPLCGKSLGMNMLDTCDSIGEIVSLSKKAYFFLPPHKENILLRMNKILRNCPYVKSELLIRALST</sequence>
<evidence type="ECO:0000256" key="8">
    <source>
        <dbReference type="ARBA" id="ARBA00022792"/>
    </source>
</evidence>
<evidence type="ECO:0000256" key="10">
    <source>
        <dbReference type="ARBA" id="ARBA00022967"/>
    </source>
</evidence>
<dbReference type="FunFam" id="3.30.460.80:FF:000005">
    <property type="entry name" value="NADH dehydrogenase subunit 9"/>
    <property type="match status" value="1"/>
</dbReference>
<evidence type="ECO:0000256" key="6">
    <source>
        <dbReference type="ARBA" id="ARBA00022495"/>
    </source>
</evidence>
<dbReference type="GO" id="GO:0016491">
    <property type="term" value="F:oxidoreductase activity"/>
    <property type="evidence" value="ECO:0007669"/>
    <property type="project" value="UniProtKB-KW"/>
</dbReference>
<gene>
    <name evidence="21" type="primary">nad9</name>
    <name evidence="21" type="ORF">Eucgr.M000018</name>
</gene>
<comment type="subcellular location">
    <subcellularLocation>
        <location evidence="2">Mitochondrion inner membrane</location>
        <topology evidence="2">Peripheral membrane protein</topology>
        <orientation evidence="2">Matrix side</orientation>
    </subcellularLocation>
</comment>
<keyword evidence="12" id="KW-0560">Oxidoreductase</keyword>
<proteinExistence type="inferred from homology"/>
<evidence type="ECO:0000313" key="21">
    <source>
        <dbReference type="EMBL" id="AYV63001.1"/>
    </source>
</evidence>
<evidence type="ECO:0000256" key="16">
    <source>
        <dbReference type="ARBA" id="ARBA00023136"/>
    </source>
</evidence>
<dbReference type="SUPFAM" id="SSF143243">
    <property type="entry name" value="Nqo5-like"/>
    <property type="match status" value="1"/>
</dbReference>
<evidence type="ECO:0000256" key="3">
    <source>
        <dbReference type="ARBA" id="ARBA00007569"/>
    </source>
</evidence>
<dbReference type="EC" id="7.1.1.2" evidence="4"/>
<keyword evidence="8" id="KW-0999">Mitochondrion inner membrane</keyword>
<evidence type="ECO:0000256" key="19">
    <source>
        <dbReference type="ARBA" id="ARBA00082663"/>
    </source>
</evidence>
<dbReference type="KEGG" id="egr:38466581"/>
<keyword evidence="14" id="KW-0830">Ubiquinone</keyword>
<dbReference type="Pfam" id="PF00329">
    <property type="entry name" value="Complex1_30kDa"/>
    <property type="match status" value="1"/>
</dbReference>
<dbReference type="EMBL" id="MG925370">
    <property type="protein sequence ID" value="AYV63001.1"/>
    <property type="molecule type" value="Genomic_DNA"/>
</dbReference>
<protein>
    <recommendedName>
        <fullName evidence="17">NADH dehydrogenase [ubiquinone] iron-sulfur protein 3</fullName>
        <ecNumber evidence="4">7.1.1.2</ecNumber>
    </recommendedName>
    <alternativeName>
        <fullName evidence="19">NADH dehydrogenase subunit 9</fullName>
    </alternativeName>
</protein>
<keyword evidence="6" id="KW-0691">RNA editing</keyword>
<evidence type="ECO:0000256" key="14">
    <source>
        <dbReference type="ARBA" id="ARBA00023075"/>
    </source>
</evidence>
<evidence type="ECO:0000256" key="5">
    <source>
        <dbReference type="ARBA" id="ARBA00022448"/>
    </source>
</evidence>
<evidence type="ECO:0000256" key="9">
    <source>
        <dbReference type="ARBA" id="ARBA00022857"/>
    </source>
</evidence>
<evidence type="ECO:0000256" key="2">
    <source>
        <dbReference type="ARBA" id="ARBA00004443"/>
    </source>
</evidence>
<keyword evidence="11" id="KW-0249">Electron transport</keyword>
<dbReference type="PANTHER" id="PTHR10884:SF14">
    <property type="entry name" value="NADH DEHYDROGENASE [UBIQUINONE] IRON-SULFUR PROTEIN 3, MITOCHONDRIAL"/>
    <property type="match status" value="1"/>
</dbReference>
<dbReference type="GO" id="GO:0008137">
    <property type="term" value="F:NADH dehydrogenase (ubiquinone) activity"/>
    <property type="evidence" value="ECO:0007669"/>
    <property type="project" value="UniProtKB-EC"/>
</dbReference>
<feature type="domain" description="NADH:ubiquinone oxidoreductase 30kDa subunit" evidence="20">
    <location>
        <begin position="40"/>
        <end position="117"/>
    </location>
</feature>
<comment type="similarity">
    <text evidence="3">Belongs to the complex I 30 kDa subunit family.</text>
</comment>
<evidence type="ECO:0000256" key="4">
    <source>
        <dbReference type="ARBA" id="ARBA00012944"/>
    </source>
</evidence>
<evidence type="ECO:0000256" key="13">
    <source>
        <dbReference type="ARBA" id="ARBA00023027"/>
    </source>
</evidence>
<accession>A0A3G4YLD3</accession>
<dbReference type="InterPro" id="IPR037232">
    <property type="entry name" value="NADH_quin_OxRdtase_su_C/D-like"/>
</dbReference>
<comment type="catalytic activity">
    <reaction evidence="18">
        <text>a ubiquinone + NADH + 5 H(+)(in) = a ubiquinol + NAD(+) + 4 H(+)(out)</text>
        <dbReference type="Rhea" id="RHEA:29091"/>
        <dbReference type="Rhea" id="RHEA-COMP:9565"/>
        <dbReference type="Rhea" id="RHEA-COMP:9566"/>
        <dbReference type="ChEBI" id="CHEBI:15378"/>
        <dbReference type="ChEBI" id="CHEBI:16389"/>
        <dbReference type="ChEBI" id="CHEBI:17976"/>
        <dbReference type="ChEBI" id="CHEBI:57540"/>
        <dbReference type="ChEBI" id="CHEBI:57945"/>
        <dbReference type="EC" id="7.1.1.2"/>
    </reaction>
</comment>
<evidence type="ECO:0000259" key="20">
    <source>
        <dbReference type="Pfam" id="PF00329"/>
    </source>
</evidence>
<dbReference type="PANTHER" id="PTHR10884">
    <property type="entry name" value="NADH DEHYDROGENASE UBIQUINONE IRON-SULFUR PROTEIN 3"/>
    <property type="match status" value="1"/>
</dbReference>
<geneLocation type="mitochondrion" evidence="21"/>
<keyword evidence="9" id="KW-0521">NADP</keyword>
<comment type="function">
    <text evidence="1">Core subunit of the mitochondrial membrane respiratory chain NADH dehydrogenase (Complex I) that is believed to belong to the minimal assembly required for catalysis. Complex I functions in the transfer of electrons from NADH to the respiratory chain. The immediate electron acceptor for the enzyme is believed to be ubiquinone.</text>
</comment>
<keyword evidence="5" id="KW-0813">Transport</keyword>
<reference evidence="21" key="1">
    <citation type="submission" date="2018-02" db="EMBL/GenBank/DDBJ databases">
        <title>The plastid and mitochondrial genomes of Eucalyptus grandis.</title>
        <authorList>
            <person name="Pinard D."/>
            <person name="Myburg A.A."/>
            <person name="Mizrachi E."/>
        </authorList>
    </citation>
    <scope>NUCLEOTIDE SEQUENCE</scope>
</reference>
<keyword evidence="16" id="KW-0472">Membrane</keyword>
<dbReference type="OrthoDB" id="528621at2759"/>
<dbReference type="AlphaFoldDB" id="A0A3G4YLD3"/>